<accession>A0A8G0LSQ0</accession>
<dbReference type="Pfam" id="PF04082">
    <property type="entry name" value="Fungal_trans"/>
    <property type="match status" value="1"/>
</dbReference>
<dbReference type="PANTHER" id="PTHR31001:SF45">
    <property type="entry name" value="ZN(II)2CYS6 TRANSCRIPTION FACTOR (EUROFUNG)"/>
    <property type="match status" value="1"/>
</dbReference>
<feature type="domain" description="Zn(2)-C6 fungal-type" evidence="5">
    <location>
        <begin position="46"/>
        <end position="73"/>
    </location>
</feature>
<dbReference type="SMART" id="SM00066">
    <property type="entry name" value="GAL4"/>
    <property type="match status" value="1"/>
</dbReference>
<dbReference type="CDD" id="cd12148">
    <property type="entry name" value="fungal_TF_MHR"/>
    <property type="match status" value="1"/>
</dbReference>
<proteinExistence type="predicted"/>
<dbReference type="CDD" id="cd00067">
    <property type="entry name" value="GAL4"/>
    <property type="match status" value="1"/>
</dbReference>
<dbReference type="InterPro" id="IPR007219">
    <property type="entry name" value="XnlR_reg_dom"/>
</dbReference>
<dbReference type="Pfam" id="PF00172">
    <property type="entry name" value="Zn_clus"/>
    <property type="match status" value="1"/>
</dbReference>
<evidence type="ECO:0000256" key="2">
    <source>
        <dbReference type="ARBA" id="ARBA00022723"/>
    </source>
</evidence>
<dbReference type="GO" id="GO:0000981">
    <property type="term" value="F:DNA-binding transcription factor activity, RNA polymerase II-specific"/>
    <property type="evidence" value="ECO:0007669"/>
    <property type="project" value="InterPro"/>
</dbReference>
<feature type="region of interest" description="Disordered" evidence="4">
    <location>
        <begin position="1"/>
        <end position="30"/>
    </location>
</feature>
<organism evidence="6 7">
    <name type="scientific">Trichoderma simmonsii</name>
    <dbReference type="NCBI Taxonomy" id="1491479"/>
    <lineage>
        <taxon>Eukaryota</taxon>
        <taxon>Fungi</taxon>
        <taxon>Dikarya</taxon>
        <taxon>Ascomycota</taxon>
        <taxon>Pezizomycotina</taxon>
        <taxon>Sordariomycetes</taxon>
        <taxon>Hypocreomycetidae</taxon>
        <taxon>Hypocreales</taxon>
        <taxon>Hypocreaceae</taxon>
        <taxon>Trichoderma</taxon>
    </lineage>
</organism>
<comment type="subcellular location">
    <subcellularLocation>
        <location evidence="1">Nucleus</location>
    </subcellularLocation>
</comment>
<dbReference type="PROSITE" id="PS50048">
    <property type="entry name" value="ZN2_CY6_FUNGAL_2"/>
    <property type="match status" value="1"/>
</dbReference>
<name>A0A8G0LSQ0_9HYPO</name>
<dbReference type="GO" id="GO:0005634">
    <property type="term" value="C:nucleus"/>
    <property type="evidence" value="ECO:0007669"/>
    <property type="project" value="UniProtKB-SubCell"/>
</dbReference>
<evidence type="ECO:0000313" key="7">
    <source>
        <dbReference type="Proteomes" id="UP000826661"/>
    </source>
</evidence>
<dbReference type="GO" id="GO:0006351">
    <property type="term" value="P:DNA-templated transcription"/>
    <property type="evidence" value="ECO:0007669"/>
    <property type="project" value="InterPro"/>
</dbReference>
<evidence type="ECO:0000256" key="3">
    <source>
        <dbReference type="ARBA" id="ARBA00023242"/>
    </source>
</evidence>
<dbReference type="SMART" id="SM00906">
    <property type="entry name" value="Fungal_trans"/>
    <property type="match status" value="1"/>
</dbReference>
<dbReference type="InterPro" id="IPR050613">
    <property type="entry name" value="Sec_Metabolite_Reg"/>
</dbReference>
<feature type="compositionally biased region" description="Basic and acidic residues" evidence="4">
    <location>
        <begin position="1"/>
        <end position="17"/>
    </location>
</feature>
<dbReference type="SUPFAM" id="SSF57701">
    <property type="entry name" value="Zn2/Cys6 DNA-binding domain"/>
    <property type="match status" value="1"/>
</dbReference>
<dbReference type="AlphaFoldDB" id="A0A8G0LSQ0"/>
<protein>
    <submittedName>
        <fullName evidence="6">Zn(2)-C6 fungal-type domain-containing protein</fullName>
    </submittedName>
</protein>
<keyword evidence="3" id="KW-0539">Nucleus</keyword>
<dbReference type="Proteomes" id="UP000826661">
    <property type="component" value="Chromosome VII"/>
</dbReference>
<reference evidence="6 7" key="1">
    <citation type="journal article" date="2021" name="BMC Genomics">
        <title>Telomere-to-telomere genome assembly of asparaginase-producing Trichoderma simmonsii.</title>
        <authorList>
            <person name="Chung D."/>
            <person name="Kwon Y.M."/>
            <person name="Yang Y."/>
        </authorList>
    </citation>
    <scope>NUCLEOTIDE SEQUENCE [LARGE SCALE GENOMIC DNA]</scope>
    <source>
        <strain evidence="6 7">GH-Sj1</strain>
    </source>
</reference>
<evidence type="ECO:0000313" key="6">
    <source>
        <dbReference type="EMBL" id="QYT05011.1"/>
    </source>
</evidence>
<dbReference type="InterPro" id="IPR036864">
    <property type="entry name" value="Zn2-C6_fun-type_DNA-bd_sf"/>
</dbReference>
<dbReference type="InterPro" id="IPR001138">
    <property type="entry name" value="Zn2Cys6_DnaBD"/>
</dbReference>
<dbReference type="PROSITE" id="PS00463">
    <property type="entry name" value="ZN2_CY6_FUNGAL_1"/>
    <property type="match status" value="1"/>
</dbReference>
<dbReference type="Gene3D" id="4.10.240.10">
    <property type="entry name" value="Zn(2)-C6 fungal-type DNA-binding domain"/>
    <property type="match status" value="1"/>
</dbReference>
<dbReference type="PANTHER" id="PTHR31001">
    <property type="entry name" value="UNCHARACTERIZED TRANSCRIPTIONAL REGULATORY PROTEIN"/>
    <property type="match status" value="1"/>
</dbReference>
<sequence length="712" mass="81615">MDRQAEDMEEAEPKLDGETPTDAGLGAPLNDTPFSQQLVKSQRILACVLCHQRKIKCNRKFPCNNCIKTQADCEPAMLAPRRRRRKIPPPELVDQLRVYESLLRANNIKFDHLRKYRIPGDDSPVVEDADYLYQENERLNDANPAARAHSEIVYEAKNYWHAVNRSYRDNDSDTSYDDVRDNPIKNTWDLIYHENDQLLFGARQEPADLSSLHPNAVQIFRLCHLFIESVNPLLQVVHAPSLQSRIIEAADNIPNIEPNFEALMFGIYSMAVVSLTNEDCIKLFGTTRSILLQQYHRGSQEALLNARFLRTDNRNCLTALFLHLLSIRPKMDPRSVSSMLGIALRTAQRLGLDNESDLAKCDVIEAEMRRRLWWALILFDTRICELIDTKKTALTPTWDCRIPLNVNESELRTGLRDGARTQTAISDSIFVVVRSVIADFIRHSSFYLNFTNPAMNTATKNPNTKSYVKGGEVDTLEKELENKYLQLCNPEIPLQFMTIWTARSYIARYRIIERLSTLDGPVGDTQRDALGLMAVNMIACDSRIMTSPIVKGFLWLIQMYHFPFTAYIQLLQDLKRRPTSSIAAQAWSKIDENFTARLLFQENAKSPFYQMVSKMILQSWDARQVIPNDQVGLVTTPGIVSYLKNNTNLHQTENPKSVDNIPISTANFTSLNNTTAENLPLKMLEMGFDDIYTYSFMELDPNQIQWLSKDWD</sequence>
<evidence type="ECO:0000259" key="5">
    <source>
        <dbReference type="PROSITE" id="PS50048"/>
    </source>
</evidence>
<evidence type="ECO:0000256" key="1">
    <source>
        <dbReference type="ARBA" id="ARBA00004123"/>
    </source>
</evidence>
<keyword evidence="7" id="KW-1185">Reference proteome</keyword>
<dbReference type="GO" id="GO:0008270">
    <property type="term" value="F:zinc ion binding"/>
    <property type="evidence" value="ECO:0007669"/>
    <property type="project" value="InterPro"/>
</dbReference>
<evidence type="ECO:0000256" key="4">
    <source>
        <dbReference type="SAM" id="MobiDB-lite"/>
    </source>
</evidence>
<gene>
    <name evidence="6" type="ORF">H0G86_011907</name>
</gene>
<dbReference type="GO" id="GO:0003677">
    <property type="term" value="F:DNA binding"/>
    <property type="evidence" value="ECO:0007669"/>
    <property type="project" value="InterPro"/>
</dbReference>
<dbReference type="EMBL" id="CP075870">
    <property type="protein sequence ID" value="QYT05011.1"/>
    <property type="molecule type" value="Genomic_DNA"/>
</dbReference>
<keyword evidence="2" id="KW-0479">Metal-binding</keyword>